<keyword evidence="14" id="KW-1185">Reference proteome</keyword>
<evidence type="ECO:0000313" key="13">
    <source>
        <dbReference type="EMBL" id="CCH61077.1"/>
    </source>
</evidence>
<dbReference type="InterPro" id="IPR027059">
    <property type="entry name" value="Coatomer_dsu"/>
</dbReference>
<evidence type="ECO:0000256" key="4">
    <source>
        <dbReference type="ARBA" id="ARBA00022892"/>
    </source>
</evidence>
<evidence type="ECO:0000259" key="12">
    <source>
        <dbReference type="PROSITE" id="PS51072"/>
    </source>
</evidence>
<proteinExistence type="inferred from homology"/>
<dbReference type="GO" id="GO:0000139">
    <property type="term" value="C:Golgi membrane"/>
    <property type="evidence" value="ECO:0007669"/>
    <property type="project" value="UniProtKB-SubCell"/>
</dbReference>
<keyword evidence="7 9" id="KW-0472">Membrane</keyword>
<dbReference type="Proteomes" id="UP000002866">
    <property type="component" value="Chromosome 5"/>
</dbReference>
<dbReference type="GO" id="GO:0030126">
    <property type="term" value="C:COPI vesicle coat"/>
    <property type="evidence" value="ECO:0007669"/>
    <property type="project" value="UniProtKB-UniRule"/>
</dbReference>
<comment type="function">
    <text evidence="9">The coatomer is a cytosolic protein complex that binds to dilysine motifs and reversibly associates with Golgi non-clathrin-coated vesicles, which further mediate biosynthetic protein transport from the ER, via the Golgi up to the trans Golgi network. Coatomer complex is required for budding from Golgi membranes, and is essential for the retrograde Golgi-to-ER transport of dilysine-tagged proteins.</text>
</comment>
<dbReference type="eggNOG" id="KOG2635">
    <property type="taxonomic scope" value="Eukaryota"/>
</dbReference>
<organism evidence="13 14">
    <name type="scientific">Henningerozyma blattae (strain ATCC 34711 / CBS 6284 / DSM 70876 / NBRC 10599 / NRRL Y-10934 / UCD 77-7)</name>
    <name type="common">Yeast</name>
    <name type="synonym">Tetrapisispora blattae</name>
    <dbReference type="NCBI Taxonomy" id="1071380"/>
    <lineage>
        <taxon>Eukaryota</taxon>
        <taxon>Fungi</taxon>
        <taxon>Dikarya</taxon>
        <taxon>Ascomycota</taxon>
        <taxon>Saccharomycotina</taxon>
        <taxon>Saccharomycetes</taxon>
        <taxon>Saccharomycetales</taxon>
        <taxon>Saccharomycetaceae</taxon>
        <taxon>Henningerozyma</taxon>
    </lineage>
</organism>
<keyword evidence="2 9" id="KW-0813">Transport</keyword>
<dbReference type="Gene3D" id="2.60.40.1170">
    <property type="entry name" value="Mu homology domain, subdomain B"/>
    <property type="match status" value="2"/>
</dbReference>
<dbReference type="PANTHER" id="PTHR10121">
    <property type="entry name" value="COATOMER SUBUNIT DELTA"/>
    <property type="match status" value="1"/>
</dbReference>
<dbReference type="FunFam" id="3.30.450.60:FF:000020">
    <property type="entry name" value="Coatomer subunit delta"/>
    <property type="match status" value="1"/>
</dbReference>
<dbReference type="GO" id="GO:0015031">
    <property type="term" value="P:protein transport"/>
    <property type="evidence" value="ECO:0007669"/>
    <property type="project" value="UniProtKB-KW"/>
</dbReference>
<keyword evidence="3 9" id="KW-0963">Cytoplasm</keyword>
<keyword evidence="8 9" id="KW-0968">Cytoplasmic vesicle</keyword>
<evidence type="ECO:0000256" key="11">
    <source>
        <dbReference type="SAM" id="MobiDB-lite"/>
    </source>
</evidence>
<dbReference type="CDD" id="cd09254">
    <property type="entry name" value="AP_delta-COPI_MHD"/>
    <property type="match status" value="1"/>
</dbReference>
<dbReference type="GO" id="GO:0006888">
    <property type="term" value="P:endoplasmic reticulum to Golgi vesicle-mediated transport"/>
    <property type="evidence" value="ECO:0007669"/>
    <property type="project" value="EnsemblFungi"/>
</dbReference>
<dbReference type="AlphaFoldDB" id="I2H3X5"/>
<dbReference type="GO" id="GO:0006890">
    <property type="term" value="P:retrograde vesicle-mediated transport, Golgi to endoplasmic reticulum"/>
    <property type="evidence" value="ECO:0007669"/>
    <property type="project" value="UniProtKB-UniRule"/>
</dbReference>
<dbReference type="EMBL" id="HE806320">
    <property type="protein sequence ID" value="CCH61077.1"/>
    <property type="molecule type" value="Genomic_DNA"/>
</dbReference>
<dbReference type="SUPFAM" id="SSF49447">
    <property type="entry name" value="Second domain of Mu2 adaptin subunit (ap50) of ap2 adaptor"/>
    <property type="match status" value="1"/>
</dbReference>
<dbReference type="CDD" id="cd14830">
    <property type="entry name" value="Delta_COP_N"/>
    <property type="match status" value="1"/>
</dbReference>
<sequence>MVVLAASITTRNGKPLLSRQFTDVTKDRVMELLSNFQGLVAKGSSEHTYVEDEHVRYLYKPFDDYYLIIITNRQSNIIQDLSTLSLFSQTMNTYLASFDETDIFENAFEILSSFDEIIVMGYKENLTMAQVETYLTMESHEERIQEIIERNKESEATAERKRRAKEIAKREHDRKMGVPNLDSYAADSARFHGANDPNMANAYNSYYSHASKAAQQSYLQSQHNSISQPQPSSMSGINDMMASSNGGGMKLSAGKPRIGNTSISNISSSARHVSTTRIDDEPKPENNGILICIKETASAQITRDGTITASELKGVLEYRVNKTELAHSKIILDKSIDPKDRNLHFKTHPNIDKNLFNSSNILGLKNKDKAFPSNDHSLGVLRWRKVCGADDKSILPLEVTTWVSASEDTDGLFEVTMEYEINENFNKELNDIKFQIPLYTENISINADNNDSNASIERIDDEEGIVIKVDDLSPGTSGVFGFSIESGIEDSLFPINVNFKHTSQGNDSVTGVSVESVSNSQEEGVDLPFDVITTLRGEEYSIL</sequence>
<dbReference type="Gene3D" id="3.30.450.60">
    <property type="match status" value="1"/>
</dbReference>
<reference evidence="13 14" key="1">
    <citation type="journal article" date="2011" name="Proc. Natl. Acad. Sci. U.S.A.">
        <title>Evolutionary erosion of yeast sex chromosomes by mating-type switching accidents.</title>
        <authorList>
            <person name="Gordon J.L."/>
            <person name="Armisen D."/>
            <person name="Proux-Wera E."/>
            <person name="Oheigeartaigh S.S."/>
            <person name="Byrne K.P."/>
            <person name="Wolfe K.H."/>
        </authorList>
    </citation>
    <scope>NUCLEOTIDE SEQUENCE [LARGE SCALE GENOMIC DNA]</scope>
    <source>
        <strain evidence="14">ATCC 34711 / CBS 6284 / DSM 70876 / NBRC 10599 / NRRL Y-10934 / UCD 77-7</strain>
    </source>
</reference>
<feature type="domain" description="MHD" evidence="12">
    <location>
        <begin position="286"/>
        <end position="543"/>
    </location>
</feature>
<dbReference type="PROSITE" id="PS51072">
    <property type="entry name" value="MHD"/>
    <property type="match status" value="1"/>
</dbReference>
<keyword evidence="5 9" id="KW-0653">Protein transport</keyword>
<dbReference type="InterPro" id="IPR036168">
    <property type="entry name" value="AP2_Mu_C_sf"/>
</dbReference>
<gene>
    <name evidence="13" type="primary">TBLA0E00140</name>
    <name evidence="13" type="ORF">TBLA_0E00140</name>
</gene>
<evidence type="ECO:0000256" key="5">
    <source>
        <dbReference type="ARBA" id="ARBA00022927"/>
    </source>
</evidence>
<evidence type="ECO:0000313" key="14">
    <source>
        <dbReference type="Proteomes" id="UP000002866"/>
    </source>
</evidence>
<dbReference type="InterPro" id="IPR022775">
    <property type="entry name" value="AP_mu_sigma_su"/>
</dbReference>
<dbReference type="GeneID" id="14496204"/>
<comment type="subcellular location">
    <subcellularLocation>
        <location evidence="9 10">Cytoplasm</location>
    </subcellularLocation>
    <subcellularLocation>
        <location evidence="9 10">Cytoplasmic vesicle</location>
        <location evidence="9 10">COPI-coated vesicle membrane</location>
        <topology evidence="9 10">Peripheral membrane protein</topology>
        <orientation evidence="9 10">Cytoplasmic side</orientation>
    </subcellularLocation>
    <subcellularLocation>
        <location evidence="9 10">Golgi apparatus membrane</location>
        <topology evidence="9 10">Peripheral membrane protein</topology>
        <orientation evidence="9 10">Cytoplasmic side</orientation>
    </subcellularLocation>
</comment>
<evidence type="ECO:0000256" key="3">
    <source>
        <dbReference type="ARBA" id="ARBA00022490"/>
    </source>
</evidence>
<protein>
    <recommendedName>
        <fullName evidence="9">Coatomer subunit delta</fullName>
    </recommendedName>
</protein>
<dbReference type="InParanoid" id="I2H3X5"/>
<dbReference type="KEGG" id="tbl:TBLA_0E00140"/>
<dbReference type="FunCoup" id="I2H3X5">
    <property type="interactions" value="1233"/>
</dbReference>
<evidence type="ECO:0000256" key="7">
    <source>
        <dbReference type="ARBA" id="ARBA00023136"/>
    </source>
</evidence>
<dbReference type="Pfam" id="PF01217">
    <property type="entry name" value="Clat_adaptor_s"/>
    <property type="match status" value="1"/>
</dbReference>
<comment type="subunit">
    <text evidence="9">Oligomeric complex that consists of at least the alpha, beta, beta', gamma, delta, epsilon and zeta subunits.</text>
</comment>
<feature type="region of interest" description="Disordered" evidence="11">
    <location>
        <begin position="214"/>
        <end position="252"/>
    </location>
</feature>
<accession>I2H3X5</accession>
<dbReference type="InterPro" id="IPR011012">
    <property type="entry name" value="Longin-like_dom_sf"/>
</dbReference>
<evidence type="ECO:0000256" key="9">
    <source>
        <dbReference type="RuleBase" id="RU364018"/>
    </source>
</evidence>
<dbReference type="InterPro" id="IPR028565">
    <property type="entry name" value="MHD"/>
</dbReference>
<dbReference type="HOGENOM" id="CLU_019988_3_0_1"/>
<evidence type="ECO:0000256" key="1">
    <source>
        <dbReference type="ARBA" id="ARBA00010516"/>
    </source>
</evidence>
<dbReference type="GO" id="GO:0090167">
    <property type="term" value="P:Golgi distribution to daughter cells"/>
    <property type="evidence" value="ECO:0007669"/>
    <property type="project" value="EnsemblFungi"/>
</dbReference>
<comment type="similarity">
    <text evidence="1 9">Belongs to the adaptor complexes medium subunit family. Delta-COP subfamily.</text>
</comment>
<keyword evidence="4 9" id="KW-0931">ER-Golgi transport</keyword>
<dbReference type="RefSeq" id="XP_004180596.1">
    <property type="nucleotide sequence ID" value="XM_004180548.1"/>
</dbReference>
<name>I2H3X5_HENB6</name>
<dbReference type="Pfam" id="PF00928">
    <property type="entry name" value="Adap_comp_sub"/>
    <property type="match status" value="1"/>
</dbReference>
<dbReference type="OMA" id="VQFRTHP"/>
<evidence type="ECO:0000256" key="2">
    <source>
        <dbReference type="ARBA" id="ARBA00022448"/>
    </source>
</evidence>
<evidence type="ECO:0000256" key="8">
    <source>
        <dbReference type="ARBA" id="ARBA00023329"/>
    </source>
</evidence>
<keyword evidence="6 9" id="KW-0333">Golgi apparatus</keyword>
<evidence type="ECO:0000256" key="6">
    <source>
        <dbReference type="ARBA" id="ARBA00023034"/>
    </source>
</evidence>
<evidence type="ECO:0000256" key="10">
    <source>
        <dbReference type="RuleBase" id="RU366052"/>
    </source>
</evidence>
<dbReference type="OrthoDB" id="10266042at2759"/>
<feature type="region of interest" description="Disordered" evidence="11">
    <location>
        <begin position="152"/>
        <end position="171"/>
    </location>
</feature>
<dbReference type="STRING" id="1071380.I2H3X5"/>
<dbReference type="PANTHER" id="PTHR10121:SF0">
    <property type="entry name" value="COATOMER SUBUNIT DELTA"/>
    <property type="match status" value="1"/>
</dbReference>
<dbReference type="SUPFAM" id="SSF64356">
    <property type="entry name" value="SNARE-like"/>
    <property type="match status" value="1"/>
</dbReference>
<feature type="compositionally biased region" description="Polar residues" evidence="11">
    <location>
        <begin position="214"/>
        <end position="244"/>
    </location>
</feature>